<reference evidence="1 2" key="2">
    <citation type="submission" date="2020-02" db="EMBL/GenBank/DDBJ databases">
        <title>Genome sequences of Thiorhodococcus mannitoliphagus and Thiorhodococcus minor, purple sulfur photosynthetic bacteria in the gammaproteobacterial family, Chromatiaceae.</title>
        <authorList>
            <person name="Aviles F.A."/>
            <person name="Meyer T.E."/>
            <person name="Kyndt J.A."/>
        </authorList>
    </citation>
    <scope>NUCLEOTIDE SEQUENCE [LARGE SCALE GENOMIC DNA]</scope>
    <source>
        <strain evidence="1 2">DSM 18266</strain>
    </source>
</reference>
<accession>A0A6P1DZR1</accession>
<gene>
    <name evidence="1" type="ORF">G3480_19845</name>
</gene>
<evidence type="ECO:0000313" key="2">
    <source>
        <dbReference type="Proteomes" id="UP000471640"/>
    </source>
</evidence>
<comment type="caution">
    <text evidence="1">The sequence shown here is derived from an EMBL/GenBank/DDBJ whole genome shotgun (WGS) entry which is preliminary data.</text>
</comment>
<dbReference type="Proteomes" id="UP000471640">
    <property type="component" value="Unassembled WGS sequence"/>
</dbReference>
<dbReference type="AlphaFoldDB" id="A0A6P1DZR1"/>
<protein>
    <submittedName>
        <fullName evidence="1">Uncharacterized protein</fullName>
    </submittedName>
</protein>
<name>A0A6P1DZR1_9GAMM</name>
<organism evidence="1 2">
    <name type="scientific">Thiorhodococcus mannitoliphagus</name>
    <dbReference type="NCBI Taxonomy" id="329406"/>
    <lineage>
        <taxon>Bacteria</taxon>
        <taxon>Pseudomonadati</taxon>
        <taxon>Pseudomonadota</taxon>
        <taxon>Gammaproteobacteria</taxon>
        <taxon>Chromatiales</taxon>
        <taxon>Chromatiaceae</taxon>
        <taxon>Thiorhodococcus</taxon>
    </lineage>
</organism>
<evidence type="ECO:0000313" key="1">
    <source>
        <dbReference type="EMBL" id="NEX22533.1"/>
    </source>
</evidence>
<keyword evidence="2" id="KW-1185">Reference proteome</keyword>
<sequence length="70" mass="8201">MVYASDVINKYGPKKHDYRTREEILEIFDSPASQEELKAMIDGYIQEREGVMVLITDYSNASYFITFKLE</sequence>
<proteinExistence type="predicted"/>
<reference evidence="2" key="1">
    <citation type="journal article" date="2020" name="Microbiol. Resour. Announc.">
        <title>Draft Genome Sequences of Thiorhodococcus mannitoliphagus and Thiorhodococcus minor, Purple Sulfur Photosynthetic Bacteria in the Gammaproteobacterial Family Chromatiaceae.</title>
        <authorList>
            <person name="Aviles F.A."/>
            <person name="Meyer T.E."/>
            <person name="Kyndt J.A."/>
        </authorList>
    </citation>
    <scope>NUCLEOTIDE SEQUENCE [LARGE SCALE GENOMIC DNA]</scope>
    <source>
        <strain evidence="2">DSM 18266</strain>
    </source>
</reference>
<dbReference type="EMBL" id="JAAIJR010000105">
    <property type="protein sequence ID" value="NEX22533.1"/>
    <property type="molecule type" value="Genomic_DNA"/>
</dbReference>